<dbReference type="Pfam" id="PF05960">
    <property type="entry name" value="DUF885"/>
    <property type="match status" value="1"/>
</dbReference>
<dbReference type="PANTHER" id="PTHR33361">
    <property type="entry name" value="GLR0591 PROTEIN"/>
    <property type="match status" value="1"/>
</dbReference>
<name>A0A9E2BJP3_PSYF1</name>
<dbReference type="InterPro" id="IPR010281">
    <property type="entry name" value="DUF885"/>
</dbReference>
<feature type="transmembrane region" description="Helical" evidence="1">
    <location>
        <begin position="98"/>
        <end position="116"/>
    </location>
</feature>
<organism evidence="2 3">
    <name type="scientific">Psychracetigena formicireducens</name>
    <dbReference type="NCBI Taxonomy" id="2986056"/>
    <lineage>
        <taxon>Bacteria</taxon>
        <taxon>Bacillati</taxon>
        <taxon>Candidatus Lithacetigenota</taxon>
        <taxon>Candidatus Psychracetigena</taxon>
    </lineage>
</organism>
<dbReference type="AlphaFoldDB" id="A0A9E2BJP3"/>
<evidence type="ECO:0000256" key="1">
    <source>
        <dbReference type="SAM" id="Phobius"/>
    </source>
</evidence>
<comment type="caution">
    <text evidence="2">The sequence shown here is derived from an EMBL/GenBank/DDBJ whole genome shotgun (WGS) entry which is preliminary data.</text>
</comment>
<evidence type="ECO:0000313" key="2">
    <source>
        <dbReference type="EMBL" id="MBT9144339.1"/>
    </source>
</evidence>
<reference evidence="2 3" key="1">
    <citation type="journal article" date="2021" name="bioRxiv">
        <title>Unique metabolic strategies in Hadean analogues reveal hints for primordial physiology.</title>
        <authorList>
            <person name="Nobu M.K."/>
            <person name="Nakai R."/>
            <person name="Tamazawa S."/>
            <person name="Mori H."/>
            <person name="Toyoda A."/>
            <person name="Ijiri A."/>
            <person name="Suzuki S."/>
            <person name="Kurokawa K."/>
            <person name="Kamagata Y."/>
            <person name="Tamaki H."/>
        </authorList>
    </citation>
    <scope>NUCLEOTIDE SEQUENCE [LARGE SCALE GENOMIC DNA]</scope>
    <source>
        <strain evidence="2">BS525</strain>
    </source>
</reference>
<dbReference type="EMBL" id="QLTW01000004">
    <property type="protein sequence ID" value="MBT9144339.1"/>
    <property type="molecule type" value="Genomic_DNA"/>
</dbReference>
<keyword evidence="1" id="KW-0812">Transmembrane</keyword>
<protein>
    <recommendedName>
        <fullName evidence="4">DUF885 domain-containing protein</fullName>
    </recommendedName>
</protein>
<dbReference type="PANTHER" id="PTHR33361:SF15">
    <property type="entry name" value="DUF885 FAMILY LIPOPROTEIN"/>
    <property type="match status" value="1"/>
</dbReference>
<accession>A0A9E2BJP3</accession>
<evidence type="ECO:0000313" key="3">
    <source>
        <dbReference type="Proteomes" id="UP000811545"/>
    </source>
</evidence>
<evidence type="ECO:0008006" key="4">
    <source>
        <dbReference type="Google" id="ProtNLM"/>
    </source>
</evidence>
<proteinExistence type="predicted"/>
<gene>
    <name evidence="2" type="ORF">DDT42_00174</name>
</gene>
<keyword evidence="1" id="KW-0472">Membrane</keyword>
<keyword evidence="1" id="KW-1133">Transmembrane helix</keyword>
<sequence>MKLDKIIEEGVDTYFSFNPVIATQRGNHNYDHLLARYDTDSIATQITFFESYLQKLKEIKLEELPVRERVDYKIFNSFLNTNLRNLVDLKLAKKLPIIYIYSFLYGLYLLIARDYLPPEKRLENIKNRLVEASRVLREGKMNLVDPPATFIKIAQEIGQSGLMFLKFTIPPIFENNNQKPEVDRLIEQVSESLQNFLSYLNTLPTNKDDFGVGREIFRKILLEDHFIYHTPEELLSWGEMVLNDTMVKVEELCNTVEPGLSPQEIFEKLRDDHPSTDSLLKEYREETSRVREFVLKKDLVDFPLYENLLIEETPLFARTILPYVGYVSPPLLQNKQTGRFWITPTESKGLRAHYRKSIPITVVHEAYPGHHLQFAFSGLNESLIRKVSYSLLFREGWAFYCEELMDNVGYLSDPIFRLIRYKDQLWRAARVIVDIKLHTQGMTVIEGVNFLIEKAYLDRNEAESEVKRYTFNPTQPLSFLTGKREIISLINDYKIKKGDKFNLKEFHNKLLSLGTIAPAMARLELFS</sequence>
<dbReference type="Proteomes" id="UP000811545">
    <property type="component" value="Unassembled WGS sequence"/>
</dbReference>